<name>A0A6N9V8P6_STRMI</name>
<reference evidence="1 2" key="1">
    <citation type="submission" date="2020-01" db="EMBL/GenBank/DDBJ databases">
        <title>Insect and environment-associated Actinomycetes.</title>
        <authorList>
            <person name="Currrie C."/>
            <person name="Chevrette M."/>
            <person name="Carlson C."/>
            <person name="Stubbendieck R."/>
            <person name="Wendt-Pienkowski E."/>
        </authorList>
    </citation>
    <scope>NUCLEOTIDE SEQUENCE [LARGE SCALE GENOMIC DNA]</scope>
    <source>
        <strain evidence="1 2">SID14438</strain>
    </source>
</reference>
<organism evidence="1 2">
    <name type="scientific">Streptomyces microflavus</name>
    <name type="common">Streptomyces lipmanii</name>
    <dbReference type="NCBI Taxonomy" id="1919"/>
    <lineage>
        <taxon>Bacteria</taxon>
        <taxon>Bacillati</taxon>
        <taxon>Actinomycetota</taxon>
        <taxon>Actinomycetes</taxon>
        <taxon>Kitasatosporales</taxon>
        <taxon>Streptomycetaceae</taxon>
        <taxon>Streptomyces</taxon>
    </lineage>
</organism>
<comment type="caution">
    <text evidence="1">The sequence shown here is derived from an EMBL/GenBank/DDBJ whole genome shotgun (WGS) entry which is preliminary data.</text>
</comment>
<sequence>MLAAGETAAAFRHADGVRHAERALGLPDEAAVQRLLLHGDTLIRIANTYYATV</sequence>
<feature type="non-terminal residue" evidence="1">
    <location>
        <position position="53"/>
    </location>
</feature>
<accession>A0A6N9V8P6</accession>
<proteinExistence type="predicted"/>
<dbReference type="AlphaFoldDB" id="A0A6N9V8P6"/>
<dbReference type="EMBL" id="JAAGME010000415">
    <property type="protein sequence ID" value="NEB67449.1"/>
    <property type="molecule type" value="Genomic_DNA"/>
</dbReference>
<protein>
    <submittedName>
        <fullName evidence="1">Inositol phosphorylceramide synthase</fullName>
    </submittedName>
</protein>
<evidence type="ECO:0000313" key="2">
    <source>
        <dbReference type="Proteomes" id="UP000471648"/>
    </source>
</evidence>
<gene>
    <name evidence="1" type="ORF">G3I39_10365</name>
</gene>
<dbReference type="Proteomes" id="UP000471648">
    <property type="component" value="Unassembled WGS sequence"/>
</dbReference>
<evidence type="ECO:0000313" key="1">
    <source>
        <dbReference type="EMBL" id="NEB67449.1"/>
    </source>
</evidence>